<dbReference type="GO" id="GO:0044231">
    <property type="term" value="C:host cell presynaptic membrane"/>
    <property type="evidence" value="ECO:0007669"/>
    <property type="project" value="UniProtKB-KW"/>
</dbReference>
<keyword evidence="14" id="KW-1185">Reference proteome</keyword>
<dbReference type="Proteomes" id="UP001497382">
    <property type="component" value="Unassembled WGS sequence"/>
</dbReference>
<keyword evidence="5" id="KW-1052">Target cell membrane</keyword>
<evidence type="ECO:0000313" key="14">
    <source>
        <dbReference type="Proteomes" id="UP001497382"/>
    </source>
</evidence>
<feature type="repeat" description="ANK" evidence="12">
    <location>
        <begin position="320"/>
        <end position="352"/>
    </location>
</feature>
<keyword evidence="6" id="KW-0800">Toxin</keyword>
<dbReference type="GO" id="GO:0044218">
    <property type="term" value="C:other organism cell membrane"/>
    <property type="evidence" value="ECO:0007669"/>
    <property type="project" value="UniProtKB-KW"/>
</dbReference>
<sequence length="703" mass="79216">METLRIAIEENNYEKVEHILTNLRHTRQTKRWFKEIGMFLHLTVNVEIAKLLISFGAVVNVKSPIKETPLFSAIRHADCSVEYVEFLIANKAEINVQNHEGCTPLHCILQHGNYKLNIIRTLLRHGAGVNIVNKNGETPLHIIAKNPGIEDRFQKIVMQNILYEFFPAYYFSSKYEPKTSVVECLNKRKELSAPVDIVKELVKNGADVNISNREGKTPLHLAVENHSCNVEVVTELIKNGGDTSAITRFHEFTPLHLAVSNKNSKLEIVEAILATNPDIEAVDSHLNTPLHLAVANYFTNFDIIKKLLHHGANVNVSNYYGNTPLHISAKLPKPVVLKELLKWSPEVNAKNMDGDSALAISLNFSGPYVLYAVRHLLRAGADVNSSNINRITPLHRAVENCDSSYDIVKGFYFSFVKDVSEKSLIHFSEMKDTDTVKRCIKSIPLPSTEELQKTKLMVIEDLLMHGACVYAQTIKGHTPLGTSINKFHSDFDDGSCAKLLIKYAVLRSFQNNNTDSLIDMYGFCNSKCYEELSSYLESCENEVKGMKNDQIGNSLFLYDFIMNAHIKKVEEQIPVEQYDLVVDALLSRITRKQYPIYTNVIINCIGRSAFVSKMMNCCIYGVVESEGTDRKQRKVSLDSYATGYVIEFLSLSDLLNLTVAFCSDFEEDSRPGSNEVFLPCKRAKKASSIIRPKSAKVTQMDES</sequence>
<dbReference type="SMART" id="SM00248">
    <property type="entry name" value="ANK"/>
    <property type="match status" value="10"/>
</dbReference>
<dbReference type="Pfam" id="PF00023">
    <property type="entry name" value="Ank"/>
    <property type="match status" value="2"/>
</dbReference>
<proteinExistence type="predicted"/>
<protein>
    <submittedName>
        <fullName evidence="13">Uncharacterized protein</fullName>
    </submittedName>
</protein>
<dbReference type="GO" id="GO:0090729">
    <property type="term" value="F:toxin activity"/>
    <property type="evidence" value="ECO:0007669"/>
    <property type="project" value="UniProtKB-KW"/>
</dbReference>
<dbReference type="GO" id="GO:0006887">
    <property type="term" value="P:exocytosis"/>
    <property type="evidence" value="ECO:0007669"/>
    <property type="project" value="UniProtKB-KW"/>
</dbReference>
<dbReference type="AlphaFoldDB" id="A0AAV1ZUY5"/>
<dbReference type="GO" id="GO:0051059">
    <property type="term" value="F:NF-kappaB binding"/>
    <property type="evidence" value="ECO:0007669"/>
    <property type="project" value="TreeGrafter"/>
</dbReference>
<dbReference type="InterPro" id="IPR036770">
    <property type="entry name" value="Ankyrin_rpt-contain_sf"/>
</dbReference>
<feature type="repeat" description="ANK" evidence="12">
    <location>
        <begin position="100"/>
        <end position="134"/>
    </location>
</feature>
<keyword evidence="8" id="KW-0677">Repeat</keyword>
<dbReference type="GO" id="GO:0071356">
    <property type="term" value="P:cellular response to tumor necrosis factor"/>
    <property type="evidence" value="ECO:0007669"/>
    <property type="project" value="TreeGrafter"/>
</dbReference>
<evidence type="ECO:0000256" key="5">
    <source>
        <dbReference type="ARBA" id="ARBA00022537"/>
    </source>
</evidence>
<dbReference type="InterPro" id="IPR002110">
    <property type="entry name" value="Ankyrin_rpt"/>
</dbReference>
<dbReference type="PROSITE" id="PS50088">
    <property type="entry name" value="ANK_REPEAT"/>
    <property type="match status" value="5"/>
</dbReference>
<evidence type="ECO:0000256" key="6">
    <source>
        <dbReference type="ARBA" id="ARBA00022656"/>
    </source>
</evidence>
<keyword evidence="4" id="KW-0964">Secreted</keyword>
<gene>
    <name evidence="13" type="ORF">LARSCL_LOCUS8195</name>
</gene>
<dbReference type="PROSITE" id="PS50297">
    <property type="entry name" value="ANK_REP_REGION"/>
    <property type="match status" value="4"/>
</dbReference>
<organism evidence="13 14">
    <name type="scientific">Larinioides sclopetarius</name>
    <dbReference type="NCBI Taxonomy" id="280406"/>
    <lineage>
        <taxon>Eukaryota</taxon>
        <taxon>Metazoa</taxon>
        <taxon>Ecdysozoa</taxon>
        <taxon>Arthropoda</taxon>
        <taxon>Chelicerata</taxon>
        <taxon>Arachnida</taxon>
        <taxon>Araneae</taxon>
        <taxon>Araneomorphae</taxon>
        <taxon>Entelegynae</taxon>
        <taxon>Araneoidea</taxon>
        <taxon>Araneidae</taxon>
        <taxon>Larinioides</taxon>
    </lineage>
</organism>
<dbReference type="EMBL" id="CAXIEN010000086">
    <property type="protein sequence ID" value="CAL1275633.1"/>
    <property type="molecule type" value="Genomic_DNA"/>
</dbReference>
<reference evidence="13 14" key="1">
    <citation type="submission" date="2024-04" db="EMBL/GenBank/DDBJ databases">
        <authorList>
            <person name="Rising A."/>
            <person name="Reimegard J."/>
            <person name="Sonavane S."/>
            <person name="Akerstrom W."/>
            <person name="Nylinder S."/>
            <person name="Hedman E."/>
            <person name="Kallberg Y."/>
        </authorList>
    </citation>
    <scope>NUCLEOTIDE SEQUENCE [LARGE SCALE GENOMIC DNA]</scope>
</reference>
<evidence type="ECO:0000256" key="4">
    <source>
        <dbReference type="ARBA" id="ARBA00022525"/>
    </source>
</evidence>
<evidence type="ECO:0000256" key="2">
    <source>
        <dbReference type="ARBA" id="ARBA00004613"/>
    </source>
</evidence>
<keyword evidence="3" id="KW-0268">Exocytosis</keyword>
<accession>A0AAV1ZUY5</accession>
<keyword evidence="9" id="KW-0638">Presynaptic neurotoxin</keyword>
<comment type="subcellular location">
    <subcellularLocation>
        <location evidence="2">Secreted</location>
    </subcellularLocation>
    <subcellularLocation>
        <location evidence="1">Target cell membrane</location>
    </subcellularLocation>
</comment>
<evidence type="ECO:0000256" key="7">
    <source>
        <dbReference type="ARBA" id="ARBA00022699"/>
    </source>
</evidence>
<keyword evidence="7" id="KW-0528">Neurotoxin</keyword>
<evidence type="ECO:0000256" key="10">
    <source>
        <dbReference type="ARBA" id="ARBA00023043"/>
    </source>
</evidence>
<dbReference type="Pfam" id="PF12796">
    <property type="entry name" value="Ank_2"/>
    <property type="match status" value="2"/>
</dbReference>
<feature type="repeat" description="ANK" evidence="12">
    <location>
        <begin position="214"/>
        <end position="248"/>
    </location>
</feature>
<dbReference type="SUPFAM" id="SSF48403">
    <property type="entry name" value="Ankyrin repeat"/>
    <property type="match status" value="2"/>
</dbReference>
<dbReference type="PANTHER" id="PTHR46680">
    <property type="entry name" value="NF-KAPPA-B INHIBITOR ALPHA"/>
    <property type="match status" value="1"/>
</dbReference>
<dbReference type="InterPro" id="IPR051070">
    <property type="entry name" value="NF-kappa-B_inhibitor"/>
</dbReference>
<evidence type="ECO:0000256" key="11">
    <source>
        <dbReference type="ARBA" id="ARBA00023298"/>
    </source>
</evidence>
<evidence type="ECO:0000256" key="12">
    <source>
        <dbReference type="PROSITE-ProRule" id="PRU00023"/>
    </source>
</evidence>
<keyword evidence="11" id="KW-1053">Target membrane</keyword>
<dbReference type="GO" id="GO:0005829">
    <property type="term" value="C:cytosol"/>
    <property type="evidence" value="ECO:0007669"/>
    <property type="project" value="TreeGrafter"/>
</dbReference>
<evidence type="ECO:0000256" key="1">
    <source>
        <dbReference type="ARBA" id="ARBA00004175"/>
    </source>
</evidence>
<evidence type="ECO:0000313" key="13">
    <source>
        <dbReference type="EMBL" id="CAL1275633.1"/>
    </source>
</evidence>
<dbReference type="PRINTS" id="PR01415">
    <property type="entry name" value="ANKYRIN"/>
</dbReference>
<evidence type="ECO:0000256" key="8">
    <source>
        <dbReference type="ARBA" id="ARBA00022737"/>
    </source>
</evidence>
<evidence type="ECO:0000256" key="3">
    <source>
        <dbReference type="ARBA" id="ARBA00022483"/>
    </source>
</evidence>
<keyword evidence="11" id="KW-0472">Membrane</keyword>
<name>A0AAV1ZUY5_9ARAC</name>
<feature type="repeat" description="ANK" evidence="12">
    <location>
        <begin position="250"/>
        <end position="284"/>
    </location>
</feature>
<comment type="caution">
    <text evidence="13">The sequence shown here is derived from an EMBL/GenBank/DDBJ whole genome shotgun (WGS) entry which is preliminary data.</text>
</comment>
<evidence type="ECO:0000256" key="9">
    <source>
        <dbReference type="ARBA" id="ARBA00023028"/>
    </source>
</evidence>
<dbReference type="GO" id="GO:0005576">
    <property type="term" value="C:extracellular region"/>
    <property type="evidence" value="ECO:0007669"/>
    <property type="project" value="UniProtKB-SubCell"/>
</dbReference>
<keyword evidence="10 12" id="KW-0040">ANK repeat</keyword>
<dbReference type="PANTHER" id="PTHR46680:SF3">
    <property type="entry name" value="NF-KAPPA-B INHIBITOR CACTUS"/>
    <property type="match status" value="1"/>
</dbReference>
<dbReference type="Gene3D" id="1.25.40.20">
    <property type="entry name" value="Ankyrin repeat-containing domain"/>
    <property type="match status" value="4"/>
</dbReference>
<feature type="repeat" description="ANK" evidence="12">
    <location>
        <begin position="285"/>
        <end position="319"/>
    </location>
</feature>